<reference evidence="1 2" key="1">
    <citation type="submission" date="2021-04" db="EMBL/GenBank/DDBJ databases">
        <title>Draft genome sequence of Paenibacillus cisolokensis, LC2-13A.</title>
        <authorList>
            <person name="Uke A."/>
            <person name="Chhe C."/>
            <person name="Baramee S."/>
            <person name="Kosugi A."/>
        </authorList>
    </citation>
    <scope>NUCLEOTIDE SEQUENCE [LARGE SCALE GENOMIC DNA]</scope>
    <source>
        <strain evidence="1 2">LC2-13A</strain>
    </source>
</reference>
<accession>A0ABQ4N373</accession>
<comment type="caution">
    <text evidence="1">The sequence shown here is derived from an EMBL/GenBank/DDBJ whole genome shotgun (WGS) entry which is preliminary data.</text>
</comment>
<sequence length="73" mass="8735">MAQYRKLETDRDFQEAMERQHPLRVFRDDYVIDSGGVIVRFDNRTVVVQTGVGDIAYHPRQECEFFETRRRPS</sequence>
<protein>
    <submittedName>
        <fullName evidence="1">Uncharacterized protein</fullName>
    </submittedName>
</protein>
<dbReference type="EMBL" id="BOVJ01000040">
    <property type="protein sequence ID" value="GIQ62649.1"/>
    <property type="molecule type" value="Genomic_DNA"/>
</dbReference>
<evidence type="ECO:0000313" key="1">
    <source>
        <dbReference type="EMBL" id="GIQ62649.1"/>
    </source>
</evidence>
<proteinExistence type="predicted"/>
<organism evidence="1 2">
    <name type="scientific">Paenibacillus cisolokensis</name>
    <dbReference type="NCBI Taxonomy" id="1658519"/>
    <lineage>
        <taxon>Bacteria</taxon>
        <taxon>Bacillati</taxon>
        <taxon>Bacillota</taxon>
        <taxon>Bacilli</taxon>
        <taxon>Bacillales</taxon>
        <taxon>Paenibacillaceae</taxon>
        <taxon>Paenibacillus</taxon>
    </lineage>
</organism>
<dbReference type="Proteomes" id="UP000680304">
    <property type="component" value="Unassembled WGS sequence"/>
</dbReference>
<evidence type="ECO:0000313" key="2">
    <source>
        <dbReference type="Proteomes" id="UP000680304"/>
    </source>
</evidence>
<name>A0ABQ4N373_9BACL</name>
<keyword evidence="2" id="KW-1185">Reference proteome</keyword>
<dbReference type="RefSeq" id="WP_062496277.1">
    <property type="nucleotide sequence ID" value="NZ_BOVJ01000040.1"/>
</dbReference>
<gene>
    <name evidence="1" type="ORF">PACILC2_12170</name>
</gene>